<dbReference type="AlphaFoldDB" id="A0A7C8Z9Y1"/>
<reference evidence="4" key="2">
    <citation type="submission" date="2020-07" db="EMBL/GenBank/DDBJ databases">
        <authorList>
            <person name="Vera ALvarez R."/>
            <person name="Arias-Moreno D.M."/>
            <person name="Jimenez-Jacinto V."/>
            <person name="Jimenez-Bremont J.F."/>
            <person name="Swaminathan K."/>
            <person name="Moose S.P."/>
            <person name="Guerrero-Gonzalez M.L."/>
            <person name="Marino-Ramirez L."/>
            <person name="Landsman D."/>
            <person name="Rodriguez-Kessler M."/>
            <person name="Delgado-Sanchez P."/>
        </authorList>
    </citation>
    <scope>NUCLEOTIDE SEQUENCE</scope>
    <source>
        <tissue evidence="4">Cladode</tissue>
    </source>
</reference>
<sequence>MDQSEEFIPHQSSSEIVDAANEIKENQKLAEDALQRGLDHDESATNEIKEDENLAEDSLQEGLDDESGTFVQSAGDPNGNSDLISFEEQMENGCLASETEKLAPEAASAKVSEGSSPVDASVGSVDSISPSNLSEDEEMNRIHIDTKAPFESVKAAVSKFGGIVDWKAHKVHTVEVKP</sequence>
<feature type="compositionally biased region" description="Polar residues" evidence="3">
    <location>
        <begin position="124"/>
        <end position="133"/>
    </location>
</feature>
<comment type="similarity">
    <text evidence="1">Belongs to the WEB family.</text>
</comment>
<evidence type="ECO:0000313" key="4">
    <source>
        <dbReference type="EMBL" id="MBA4637015.1"/>
    </source>
</evidence>
<accession>A0A7C8Z9Y1</accession>
<dbReference type="PANTHER" id="PTHR32054">
    <property type="entry name" value="HEAVY CHAIN, PUTATIVE, EXPRESSED-RELATED-RELATED"/>
    <property type="match status" value="1"/>
</dbReference>
<evidence type="ECO:0000256" key="3">
    <source>
        <dbReference type="SAM" id="MobiDB-lite"/>
    </source>
</evidence>
<name>A0A7C8Z9Y1_OPUST</name>
<dbReference type="GO" id="GO:0005829">
    <property type="term" value="C:cytosol"/>
    <property type="evidence" value="ECO:0007669"/>
    <property type="project" value="TreeGrafter"/>
</dbReference>
<feature type="compositionally biased region" description="Acidic residues" evidence="3">
    <location>
        <begin position="53"/>
        <end position="67"/>
    </location>
</feature>
<keyword evidence="2" id="KW-0175">Coiled coil</keyword>
<dbReference type="GO" id="GO:0009904">
    <property type="term" value="P:chloroplast accumulation movement"/>
    <property type="evidence" value="ECO:0007669"/>
    <property type="project" value="TreeGrafter"/>
</dbReference>
<organism evidence="4">
    <name type="scientific">Opuntia streptacantha</name>
    <name type="common">Prickly pear cactus</name>
    <name type="synonym">Opuntia cardona</name>
    <dbReference type="NCBI Taxonomy" id="393608"/>
    <lineage>
        <taxon>Eukaryota</taxon>
        <taxon>Viridiplantae</taxon>
        <taxon>Streptophyta</taxon>
        <taxon>Embryophyta</taxon>
        <taxon>Tracheophyta</taxon>
        <taxon>Spermatophyta</taxon>
        <taxon>Magnoliopsida</taxon>
        <taxon>eudicotyledons</taxon>
        <taxon>Gunneridae</taxon>
        <taxon>Pentapetalae</taxon>
        <taxon>Caryophyllales</taxon>
        <taxon>Cactineae</taxon>
        <taxon>Cactaceae</taxon>
        <taxon>Opuntioideae</taxon>
        <taxon>Opuntia</taxon>
    </lineage>
</organism>
<evidence type="ECO:0000256" key="2">
    <source>
        <dbReference type="ARBA" id="ARBA00023054"/>
    </source>
</evidence>
<dbReference type="EMBL" id="GISG01102654">
    <property type="protein sequence ID" value="MBA4637015.1"/>
    <property type="molecule type" value="Transcribed_RNA"/>
</dbReference>
<dbReference type="Pfam" id="PF05701">
    <property type="entry name" value="WEMBL"/>
    <property type="match status" value="1"/>
</dbReference>
<dbReference type="PANTHER" id="PTHR32054:SF31">
    <property type="entry name" value="PROTEIN WEAK CHLOROPLAST MOVEMENT UNDER BLUE LIGHT 1"/>
    <property type="match status" value="1"/>
</dbReference>
<proteinExistence type="inferred from homology"/>
<dbReference type="GO" id="GO:0009903">
    <property type="term" value="P:chloroplast avoidance movement"/>
    <property type="evidence" value="ECO:0007669"/>
    <property type="project" value="TreeGrafter"/>
</dbReference>
<protein>
    <submittedName>
        <fullName evidence="4">Uncharacterized protein</fullName>
    </submittedName>
</protein>
<dbReference type="InterPro" id="IPR008545">
    <property type="entry name" value="Web"/>
</dbReference>
<feature type="region of interest" description="Disordered" evidence="3">
    <location>
        <begin position="30"/>
        <end position="137"/>
    </location>
</feature>
<dbReference type="EMBL" id="GISG01102656">
    <property type="protein sequence ID" value="MBA4637017.1"/>
    <property type="molecule type" value="Transcribed_RNA"/>
</dbReference>
<feature type="compositionally biased region" description="Basic and acidic residues" evidence="3">
    <location>
        <begin position="30"/>
        <end position="52"/>
    </location>
</feature>
<evidence type="ECO:0000256" key="1">
    <source>
        <dbReference type="ARBA" id="ARBA00005485"/>
    </source>
</evidence>
<reference evidence="4" key="1">
    <citation type="journal article" date="2013" name="J. Plant Res.">
        <title>Effect of fungi and light on seed germination of three Opuntia species from semiarid lands of central Mexico.</title>
        <authorList>
            <person name="Delgado-Sanchez P."/>
            <person name="Jimenez-Bremont J.F."/>
            <person name="Guerrero-Gonzalez Mde L."/>
            <person name="Flores J."/>
        </authorList>
    </citation>
    <scope>NUCLEOTIDE SEQUENCE</scope>
    <source>
        <tissue evidence="4">Cladode</tissue>
    </source>
</reference>